<dbReference type="RefSeq" id="WP_055057137.1">
    <property type="nucleotide sequence ID" value="NZ_CAXSOH010000012.1"/>
</dbReference>
<proteinExistence type="inferred from homology"/>
<dbReference type="Proteomes" id="UP000284242">
    <property type="component" value="Unassembled WGS sequence"/>
</dbReference>
<evidence type="ECO:0000313" key="11">
    <source>
        <dbReference type="EMBL" id="RGV60080.1"/>
    </source>
</evidence>
<keyword evidence="3" id="KW-1003">Cell membrane</keyword>
<keyword evidence="5 7" id="KW-1133">Transmembrane helix</keyword>
<evidence type="ECO:0000256" key="4">
    <source>
        <dbReference type="ARBA" id="ARBA00022692"/>
    </source>
</evidence>
<dbReference type="GO" id="GO:0005886">
    <property type="term" value="C:plasma membrane"/>
    <property type="evidence" value="ECO:0007669"/>
    <property type="project" value="UniProtKB-SubCell"/>
</dbReference>
<dbReference type="PANTHER" id="PTHR43744">
    <property type="entry name" value="ABC TRANSPORTER PERMEASE PROTEIN MG189-RELATED-RELATED"/>
    <property type="match status" value="1"/>
</dbReference>
<keyword evidence="2 7" id="KW-0813">Transport</keyword>
<evidence type="ECO:0000256" key="5">
    <source>
        <dbReference type="ARBA" id="ARBA00022989"/>
    </source>
</evidence>
<comment type="subcellular location">
    <subcellularLocation>
        <location evidence="1 7">Cell membrane</location>
        <topology evidence="1 7">Multi-pass membrane protein</topology>
    </subcellularLocation>
</comment>
<reference evidence="9 13" key="1">
    <citation type="submission" date="2015-09" db="EMBL/GenBank/DDBJ databases">
        <authorList>
            <consortium name="Pathogen Informatics"/>
        </authorList>
    </citation>
    <scope>NUCLEOTIDE SEQUENCE [LARGE SCALE GENOMIC DNA]</scope>
    <source>
        <strain evidence="9 13">2789STDY5834921</strain>
    </source>
</reference>
<evidence type="ECO:0000256" key="2">
    <source>
        <dbReference type="ARBA" id="ARBA00022448"/>
    </source>
</evidence>
<evidence type="ECO:0000313" key="16">
    <source>
        <dbReference type="Proteomes" id="UP000293506"/>
    </source>
</evidence>
<dbReference type="EMBL" id="QRVV01000062">
    <property type="protein sequence ID" value="RGS69976.1"/>
    <property type="molecule type" value="Genomic_DNA"/>
</dbReference>
<dbReference type="Proteomes" id="UP000095413">
    <property type="component" value="Unassembled WGS sequence"/>
</dbReference>
<dbReference type="InterPro" id="IPR035906">
    <property type="entry name" value="MetI-like_sf"/>
</dbReference>
<feature type="transmembrane region" description="Helical" evidence="7">
    <location>
        <begin position="104"/>
        <end position="125"/>
    </location>
</feature>
<dbReference type="PANTHER" id="PTHR43744:SF12">
    <property type="entry name" value="ABC TRANSPORTER PERMEASE PROTEIN MG189-RELATED"/>
    <property type="match status" value="1"/>
</dbReference>
<name>A0A174TJA4_9FIRM</name>
<dbReference type="Proteomes" id="UP000293506">
    <property type="component" value="Unassembled WGS sequence"/>
</dbReference>
<dbReference type="InterPro" id="IPR000515">
    <property type="entry name" value="MetI-like"/>
</dbReference>
<dbReference type="Proteomes" id="UP000265828">
    <property type="component" value="Unassembled WGS sequence"/>
</dbReference>
<evidence type="ECO:0000256" key="7">
    <source>
        <dbReference type="RuleBase" id="RU363032"/>
    </source>
</evidence>
<evidence type="ECO:0000313" key="10">
    <source>
        <dbReference type="EMBL" id="RGS69976.1"/>
    </source>
</evidence>
<feature type="transmembrane region" description="Helical" evidence="7">
    <location>
        <begin position="239"/>
        <end position="260"/>
    </location>
</feature>
<comment type="similarity">
    <text evidence="7">Belongs to the binding-protein-dependent transport system permease family.</text>
</comment>
<dbReference type="PROSITE" id="PS50928">
    <property type="entry name" value="ABC_TM1"/>
    <property type="match status" value="1"/>
</dbReference>
<reference evidence="12 16" key="3">
    <citation type="journal article" date="2019" name="Science, e1252229">
        <title>Invertible promoters mediate bacterial phase variation, antibiotic resistance, and host adaptation in the gut.</title>
        <authorList>
            <person name="Jiang X."/>
            <person name="Hall A.B."/>
            <person name="Arthur T.D."/>
            <person name="Plichta D.R."/>
            <person name="Covington C.T."/>
            <person name="Poyet M."/>
            <person name="Crothers J."/>
            <person name="Moses P.L."/>
            <person name="Tolonen A.C."/>
            <person name="Vlamakis H."/>
            <person name="Alm E.J."/>
            <person name="Xavier R.J."/>
        </authorList>
    </citation>
    <scope>NUCLEOTIDE SEQUENCE [LARGE SCALE GENOMIC DNA]</scope>
    <source>
        <strain evidence="12">Af_0058</strain>
        <strain evidence="16">af_0058</strain>
    </source>
</reference>
<evidence type="ECO:0000256" key="1">
    <source>
        <dbReference type="ARBA" id="ARBA00004651"/>
    </source>
</evidence>
<dbReference type="AlphaFoldDB" id="A0A174TJA4"/>
<keyword evidence="4 7" id="KW-0812">Transmembrane</keyword>
<dbReference type="OrthoDB" id="42677at2"/>
<evidence type="ECO:0000313" key="13">
    <source>
        <dbReference type="Proteomes" id="UP000095413"/>
    </source>
</evidence>
<dbReference type="SUPFAM" id="SSF161098">
    <property type="entry name" value="MetI-like"/>
    <property type="match status" value="1"/>
</dbReference>
<dbReference type="Pfam" id="PF00528">
    <property type="entry name" value="BPD_transp_1"/>
    <property type="match status" value="1"/>
</dbReference>
<evidence type="ECO:0000256" key="3">
    <source>
        <dbReference type="ARBA" id="ARBA00022475"/>
    </source>
</evidence>
<feature type="transmembrane region" description="Helical" evidence="7">
    <location>
        <begin position="12"/>
        <end position="32"/>
    </location>
</feature>
<dbReference type="EMBL" id="RCXQ01000029">
    <property type="protein sequence ID" value="RYT60801.1"/>
    <property type="molecule type" value="Genomic_DNA"/>
</dbReference>
<accession>A0A174TJA4</accession>
<evidence type="ECO:0000256" key="6">
    <source>
        <dbReference type="ARBA" id="ARBA00023136"/>
    </source>
</evidence>
<feature type="domain" description="ABC transmembrane type-1" evidence="8">
    <location>
        <begin position="69"/>
        <end position="260"/>
    </location>
</feature>
<evidence type="ECO:0000313" key="9">
    <source>
        <dbReference type="EMBL" id="CUQ07928.1"/>
    </source>
</evidence>
<gene>
    <name evidence="9" type="primary">ycjP_11</name>
    <name evidence="11" type="ORF">DWW07_18210</name>
    <name evidence="10" type="ORF">DWX77_14075</name>
    <name evidence="12" type="ORF">EAI82_15700</name>
    <name evidence="9" type="ORF">ERS852533_03667</name>
</gene>
<evidence type="ECO:0000313" key="12">
    <source>
        <dbReference type="EMBL" id="RYT60801.1"/>
    </source>
</evidence>
<keyword evidence="6 7" id="KW-0472">Membrane</keyword>
<organism evidence="9 13">
    <name type="scientific">Blautia obeum</name>
    <dbReference type="NCBI Taxonomy" id="40520"/>
    <lineage>
        <taxon>Bacteria</taxon>
        <taxon>Bacillati</taxon>
        <taxon>Bacillota</taxon>
        <taxon>Clostridia</taxon>
        <taxon>Lachnospirales</taxon>
        <taxon>Lachnospiraceae</taxon>
        <taxon>Blautia</taxon>
    </lineage>
</organism>
<feature type="transmembrane region" description="Helical" evidence="7">
    <location>
        <begin position="145"/>
        <end position="165"/>
    </location>
</feature>
<sequence length="275" mass="31210">MSKRTKVLRGIVHILMALYIVVILFPLLWMVLSGFKSDADIFSSPWSLPESWKISNYIYVWTTYIQKSVLNSLFFTVVGTFFVVLISGMAAYAIIRFRFKHKYLVFMFVLSGMMLAPQCSLIPIYKMLSTIGLYNTRIGMLIPYIAYRVPFSFFLMWSFMLNLPVEVEEAAIIDGCSIRQVFFNIVLKMSKPVIATTAVMSARYIWNDFAFALVFSEGRELQTVPLAIFAIRSTSQTQWGVLIAGLTLAALPMVVVYICLQQYFVDGMNSGAVKG</sequence>
<evidence type="ECO:0000313" key="14">
    <source>
        <dbReference type="Proteomes" id="UP000265828"/>
    </source>
</evidence>
<dbReference type="GO" id="GO:0055085">
    <property type="term" value="P:transmembrane transport"/>
    <property type="evidence" value="ECO:0007669"/>
    <property type="project" value="InterPro"/>
</dbReference>
<dbReference type="Gene3D" id="1.10.3720.10">
    <property type="entry name" value="MetI-like"/>
    <property type="match status" value="1"/>
</dbReference>
<dbReference type="CDD" id="cd06261">
    <property type="entry name" value="TM_PBP2"/>
    <property type="match status" value="1"/>
</dbReference>
<feature type="transmembrane region" description="Helical" evidence="7">
    <location>
        <begin position="73"/>
        <end position="95"/>
    </location>
</feature>
<dbReference type="EMBL" id="CZBA01000039">
    <property type="protein sequence ID" value="CUQ07928.1"/>
    <property type="molecule type" value="Genomic_DNA"/>
</dbReference>
<reference evidence="14 15" key="2">
    <citation type="submission" date="2018-08" db="EMBL/GenBank/DDBJ databases">
        <title>A genome reference for cultivated species of the human gut microbiota.</title>
        <authorList>
            <person name="Zou Y."/>
            <person name="Xue W."/>
            <person name="Luo G."/>
        </authorList>
    </citation>
    <scope>NUCLEOTIDE SEQUENCE [LARGE SCALE GENOMIC DNA]</scope>
    <source>
        <strain evidence="11 14">AF14-23</strain>
        <strain evidence="10 15">AF21-24</strain>
    </source>
</reference>
<evidence type="ECO:0000313" key="15">
    <source>
        <dbReference type="Proteomes" id="UP000284242"/>
    </source>
</evidence>
<evidence type="ECO:0000259" key="8">
    <source>
        <dbReference type="PROSITE" id="PS50928"/>
    </source>
</evidence>
<dbReference type="EMBL" id="QRZI01000025">
    <property type="protein sequence ID" value="RGV60080.1"/>
    <property type="molecule type" value="Genomic_DNA"/>
</dbReference>
<protein>
    <submittedName>
        <fullName evidence="10">Carbohydrate ABC transporter permease</fullName>
    </submittedName>
    <submittedName>
        <fullName evidence="9">Inner membrane ABC transporter permease protein ycjP</fullName>
    </submittedName>
</protein>